<dbReference type="SUPFAM" id="SSF161084">
    <property type="entry name" value="MAPEG domain-like"/>
    <property type="match status" value="1"/>
</dbReference>
<feature type="non-terminal residue" evidence="6">
    <location>
        <position position="1"/>
    </location>
</feature>
<dbReference type="EMBL" id="JBBMQO010000012">
    <property type="protein sequence ID" value="MEM5503163.1"/>
    <property type="molecule type" value="Genomic_DNA"/>
</dbReference>
<feature type="transmembrane region" description="Helical" evidence="5">
    <location>
        <begin position="67"/>
        <end position="97"/>
    </location>
</feature>
<keyword evidence="2 5" id="KW-0812">Transmembrane</keyword>
<evidence type="ECO:0000313" key="6">
    <source>
        <dbReference type="EMBL" id="MEM5503163.1"/>
    </source>
</evidence>
<keyword evidence="7" id="KW-1185">Reference proteome</keyword>
<evidence type="ECO:0000256" key="4">
    <source>
        <dbReference type="ARBA" id="ARBA00023136"/>
    </source>
</evidence>
<evidence type="ECO:0000256" key="5">
    <source>
        <dbReference type="SAM" id="Phobius"/>
    </source>
</evidence>
<evidence type="ECO:0000256" key="3">
    <source>
        <dbReference type="ARBA" id="ARBA00022989"/>
    </source>
</evidence>
<comment type="subcellular location">
    <subcellularLocation>
        <location evidence="1">Membrane</location>
    </subcellularLocation>
</comment>
<dbReference type="PANTHER" id="PTHR35814">
    <property type="match status" value="1"/>
</dbReference>
<comment type="caution">
    <text evidence="6">The sequence shown here is derived from an EMBL/GenBank/DDBJ whole genome shotgun (WGS) entry which is preliminary data.</text>
</comment>
<dbReference type="RefSeq" id="WP_342849343.1">
    <property type="nucleotide sequence ID" value="NZ_JBBMQO010000012.1"/>
</dbReference>
<accession>A0ABU9TBM5</accession>
<dbReference type="InterPro" id="IPR001129">
    <property type="entry name" value="Membr-assoc_MAPEG"/>
</dbReference>
<evidence type="ECO:0000256" key="1">
    <source>
        <dbReference type="ARBA" id="ARBA00004370"/>
    </source>
</evidence>
<name>A0ABU9TBM5_9HYPH</name>
<keyword evidence="3 5" id="KW-1133">Transmembrane helix</keyword>
<reference evidence="6 7" key="1">
    <citation type="submission" date="2024-03" db="EMBL/GenBank/DDBJ databases">
        <title>Community enrichment and isolation of bacterial strains for fucoidan degradation.</title>
        <authorList>
            <person name="Sichert A."/>
        </authorList>
    </citation>
    <scope>NUCLEOTIDE SEQUENCE [LARGE SCALE GENOMIC DNA]</scope>
    <source>
        <strain evidence="6 7">AS62</strain>
    </source>
</reference>
<protein>
    <submittedName>
        <fullName evidence="6">MAPEG family protein</fullName>
    </submittedName>
</protein>
<evidence type="ECO:0000313" key="7">
    <source>
        <dbReference type="Proteomes" id="UP001477870"/>
    </source>
</evidence>
<feature type="transmembrane region" description="Helical" evidence="5">
    <location>
        <begin position="12"/>
        <end position="31"/>
    </location>
</feature>
<dbReference type="Proteomes" id="UP001477870">
    <property type="component" value="Unassembled WGS sequence"/>
</dbReference>
<dbReference type="Gene3D" id="1.20.120.550">
    <property type="entry name" value="Membrane associated eicosanoid/glutathione metabolism-like domain"/>
    <property type="match status" value="1"/>
</dbReference>
<sequence>GYRNLKRIGMNMIFVVTPLYALPVAAIYLALWMRVSAMRAATGVSFGDGGNAALLQRIRQHGNCAEWMSFVLILMMLAEGLGAPAIWLHVSGVLLLIGRIAHPFGLKADTAGHPLRYVGNGSNILAALTAMVYISIHIIGQ</sequence>
<proteinExistence type="predicted"/>
<keyword evidence="4 5" id="KW-0472">Membrane</keyword>
<dbReference type="InterPro" id="IPR023352">
    <property type="entry name" value="MAPEG-like_dom_sf"/>
</dbReference>
<dbReference type="PANTHER" id="PTHR35814:SF1">
    <property type="entry name" value="GLUTATHIONE S-TRANSFERASE-RELATED"/>
    <property type="match status" value="1"/>
</dbReference>
<organism evidence="6 7">
    <name type="scientific">Ahrensia kielensis</name>
    <dbReference type="NCBI Taxonomy" id="76980"/>
    <lineage>
        <taxon>Bacteria</taxon>
        <taxon>Pseudomonadati</taxon>
        <taxon>Pseudomonadota</taxon>
        <taxon>Alphaproteobacteria</taxon>
        <taxon>Hyphomicrobiales</taxon>
        <taxon>Ahrensiaceae</taxon>
        <taxon>Ahrensia</taxon>
    </lineage>
</organism>
<evidence type="ECO:0000256" key="2">
    <source>
        <dbReference type="ARBA" id="ARBA00022692"/>
    </source>
</evidence>
<dbReference type="Pfam" id="PF01124">
    <property type="entry name" value="MAPEG"/>
    <property type="match status" value="1"/>
</dbReference>
<feature type="transmembrane region" description="Helical" evidence="5">
    <location>
        <begin position="117"/>
        <end position="139"/>
    </location>
</feature>
<gene>
    <name evidence="6" type="ORF">WNY59_16365</name>
</gene>